<evidence type="ECO:0000313" key="2">
    <source>
        <dbReference type="Proteomes" id="UP001055879"/>
    </source>
</evidence>
<organism evidence="1 2">
    <name type="scientific">Arctium lappa</name>
    <name type="common">Greater burdock</name>
    <name type="synonym">Lappa major</name>
    <dbReference type="NCBI Taxonomy" id="4217"/>
    <lineage>
        <taxon>Eukaryota</taxon>
        <taxon>Viridiplantae</taxon>
        <taxon>Streptophyta</taxon>
        <taxon>Embryophyta</taxon>
        <taxon>Tracheophyta</taxon>
        <taxon>Spermatophyta</taxon>
        <taxon>Magnoliopsida</taxon>
        <taxon>eudicotyledons</taxon>
        <taxon>Gunneridae</taxon>
        <taxon>Pentapetalae</taxon>
        <taxon>asterids</taxon>
        <taxon>campanulids</taxon>
        <taxon>Asterales</taxon>
        <taxon>Asteraceae</taxon>
        <taxon>Carduoideae</taxon>
        <taxon>Cardueae</taxon>
        <taxon>Arctiinae</taxon>
        <taxon>Arctium</taxon>
    </lineage>
</organism>
<gene>
    <name evidence="1" type="ORF">L6452_04952</name>
</gene>
<reference evidence="2" key="1">
    <citation type="journal article" date="2022" name="Mol. Ecol. Resour.">
        <title>The genomes of chicory, endive, great burdock and yacon provide insights into Asteraceae palaeo-polyploidization history and plant inulin production.</title>
        <authorList>
            <person name="Fan W."/>
            <person name="Wang S."/>
            <person name="Wang H."/>
            <person name="Wang A."/>
            <person name="Jiang F."/>
            <person name="Liu H."/>
            <person name="Zhao H."/>
            <person name="Xu D."/>
            <person name="Zhang Y."/>
        </authorList>
    </citation>
    <scope>NUCLEOTIDE SEQUENCE [LARGE SCALE GENOMIC DNA]</scope>
    <source>
        <strain evidence="2">cv. Niubang</strain>
    </source>
</reference>
<comment type="caution">
    <text evidence="1">The sequence shown here is derived from an EMBL/GenBank/DDBJ whole genome shotgun (WGS) entry which is preliminary data.</text>
</comment>
<proteinExistence type="predicted"/>
<keyword evidence="2" id="KW-1185">Reference proteome</keyword>
<protein>
    <submittedName>
        <fullName evidence="1">Uncharacterized protein</fullName>
    </submittedName>
</protein>
<sequence>MVITNQILEQSCYIYLYLMHSLGKKRFAMKPITVISFLLTLLHKPGFTVQNSCQFRGTILTWSSSISPFYTFGFKSLSTLQ</sequence>
<evidence type="ECO:0000313" key="1">
    <source>
        <dbReference type="EMBL" id="KAI3757415.1"/>
    </source>
</evidence>
<dbReference type="Proteomes" id="UP001055879">
    <property type="component" value="Linkage Group LG02"/>
</dbReference>
<accession>A0ACB9EFG7</accession>
<reference evidence="1 2" key="2">
    <citation type="journal article" date="2022" name="Mol. Ecol. Resour.">
        <title>The genomes of chicory, endive, great burdock and yacon provide insights into Asteraceae paleo-polyploidization history and plant inulin production.</title>
        <authorList>
            <person name="Fan W."/>
            <person name="Wang S."/>
            <person name="Wang H."/>
            <person name="Wang A."/>
            <person name="Jiang F."/>
            <person name="Liu H."/>
            <person name="Zhao H."/>
            <person name="Xu D."/>
            <person name="Zhang Y."/>
        </authorList>
    </citation>
    <scope>NUCLEOTIDE SEQUENCE [LARGE SCALE GENOMIC DNA]</scope>
    <source>
        <strain evidence="2">cv. Niubang</strain>
    </source>
</reference>
<dbReference type="EMBL" id="CM042048">
    <property type="protein sequence ID" value="KAI3757415.1"/>
    <property type="molecule type" value="Genomic_DNA"/>
</dbReference>
<name>A0ACB9EFG7_ARCLA</name>